<feature type="region of interest" description="Disordered" evidence="3">
    <location>
        <begin position="629"/>
        <end position="662"/>
    </location>
</feature>
<proteinExistence type="predicted"/>
<keyword evidence="1" id="KW-0808">Transferase</keyword>
<dbReference type="EMBL" id="CAXAMN010023250">
    <property type="protein sequence ID" value="CAK9076194.1"/>
    <property type="molecule type" value="Genomic_DNA"/>
</dbReference>
<comment type="caution">
    <text evidence="5">The sequence shown here is derived from an EMBL/GenBank/DDBJ whole genome shotgun (WGS) entry which is preliminary data.</text>
</comment>
<dbReference type="InterPro" id="IPR000403">
    <property type="entry name" value="PI3/4_kinase_cat_dom"/>
</dbReference>
<accession>A0ABP0PMU1</accession>
<organism evidence="5 6">
    <name type="scientific">Durusdinium trenchii</name>
    <dbReference type="NCBI Taxonomy" id="1381693"/>
    <lineage>
        <taxon>Eukaryota</taxon>
        <taxon>Sar</taxon>
        <taxon>Alveolata</taxon>
        <taxon>Dinophyceae</taxon>
        <taxon>Suessiales</taxon>
        <taxon>Symbiodiniaceae</taxon>
        <taxon>Durusdinium</taxon>
    </lineage>
</organism>
<dbReference type="PANTHER" id="PTHR10048">
    <property type="entry name" value="PHOSPHATIDYLINOSITOL KINASE"/>
    <property type="match status" value="1"/>
</dbReference>
<protein>
    <recommendedName>
        <fullName evidence="4">PI3K/PI4K catalytic domain-containing protein</fullName>
    </recommendedName>
</protein>
<evidence type="ECO:0000256" key="3">
    <source>
        <dbReference type="SAM" id="MobiDB-lite"/>
    </source>
</evidence>
<dbReference type="Pfam" id="PF00454">
    <property type="entry name" value="PI3_PI4_kinase"/>
    <property type="match status" value="1"/>
</dbReference>
<name>A0ABP0PMU1_9DINO</name>
<evidence type="ECO:0000313" key="6">
    <source>
        <dbReference type="Proteomes" id="UP001642484"/>
    </source>
</evidence>
<dbReference type="Gene3D" id="1.10.1070.11">
    <property type="entry name" value="Phosphatidylinositol 3-/4-kinase, catalytic domain"/>
    <property type="match status" value="1"/>
</dbReference>
<reference evidence="5 6" key="1">
    <citation type="submission" date="2024-02" db="EMBL/GenBank/DDBJ databases">
        <authorList>
            <person name="Chen Y."/>
            <person name="Shah S."/>
            <person name="Dougan E. K."/>
            <person name="Thang M."/>
            <person name="Chan C."/>
        </authorList>
    </citation>
    <scope>NUCLEOTIDE SEQUENCE [LARGE SCALE GENOMIC DNA]</scope>
</reference>
<dbReference type="InterPro" id="IPR036940">
    <property type="entry name" value="PI3/4_kinase_cat_sf"/>
</dbReference>
<dbReference type="SMART" id="SM00146">
    <property type="entry name" value="PI3Kc"/>
    <property type="match status" value="1"/>
</dbReference>
<keyword evidence="6" id="KW-1185">Reference proteome</keyword>
<dbReference type="InterPro" id="IPR015433">
    <property type="entry name" value="PI3/4_kinase"/>
</dbReference>
<dbReference type="Gene3D" id="3.30.1010.10">
    <property type="entry name" value="Phosphatidylinositol 3-kinase Catalytic Subunit, Chain A, domain 4"/>
    <property type="match status" value="1"/>
</dbReference>
<feature type="region of interest" description="Disordered" evidence="3">
    <location>
        <begin position="443"/>
        <end position="462"/>
    </location>
</feature>
<feature type="region of interest" description="Disordered" evidence="3">
    <location>
        <begin position="487"/>
        <end position="532"/>
    </location>
</feature>
<keyword evidence="2" id="KW-0418">Kinase</keyword>
<sequence>MASEASMHGVSIEPEADETAQAEAKVKGLEENTTSVPLEQRSESDGEDRPSEWILPLLRGRRVGEMVHFPEELKVAGQVFTSAYVERDFRTASGAHLLRLYPGGLHFIVKFADVRQEHAMMMALKEMNRRWQQHAVEVCGQPVHALTYQIFPIGSSGGLIEAVLGCRTLRELKKLCREPQERVYEALGGESQKLDTLAASTTAYLTACYALGVRDGHDDNIMLREDGSLFRVDFGFVFGATPEIDTPQTVVARAVTFALGERWLEVVAACGDSLTALTGDSYGSPPAFDCLSSVPELEAYLPLARSHTASLSLARFCHDVSCADQWSFSRAAKNTLREAVQFLRDQAGLGPEQSDEAEETLEPPEWISGSEPLSDPFMDLNLFLDSGVDLLGLYRALEDMPAESDSDLMDWFLTGPVADLFTMANEGLSREDLQADPTVKHVGHLPQQSQRTWPEPAREGDPKVRIKKAREMLSKLYEGMAALRKPHLPNLPFPVDPRGRSDPKRSLRPSQPTPASLHGLHGSGYMGGSPVSHQEWPNALRASCRPNASPILPVQLPSLPMNDPFARTPPATPREPFPQLLEVMSPDRMPEAFVSQTCRPANTYKPSCGMYQVPYANASSHQQLGARRSGMSCAGRSPEPVVPRVLGPPKMQSWPPAASWSR</sequence>
<feature type="region of interest" description="Disordered" evidence="3">
    <location>
        <begin position="1"/>
        <end position="50"/>
    </location>
</feature>
<dbReference type="Proteomes" id="UP001642484">
    <property type="component" value="Unassembled WGS sequence"/>
</dbReference>
<evidence type="ECO:0000313" key="5">
    <source>
        <dbReference type="EMBL" id="CAK9076194.1"/>
    </source>
</evidence>
<dbReference type="InterPro" id="IPR011009">
    <property type="entry name" value="Kinase-like_dom_sf"/>
</dbReference>
<feature type="compositionally biased region" description="Basic and acidic residues" evidence="3">
    <location>
        <begin position="40"/>
        <end position="50"/>
    </location>
</feature>
<feature type="region of interest" description="Disordered" evidence="3">
    <location>
        <begin position="348"/>
        <end position="370"/>
    </location>
</feature>
<gene>
    <name evidence="5" type="ORF">CCMP2556_LOCUS37528</name>
</gene>
<feature type="domain" description="PI3K/PI4K catalytic" evidence="4">
    <location>
        <begin position="82"/>
        <end position="341"/>
    </location>
</feature>
<dbReference type="PROSITE" id="PS50290">
    <property type="entry name" value="PI3_4_KINASE_3"/>
    <property type="match status" value="1"/>
</dbReference>
<feature type="compositionally biased region" description="Acidic residues" evidence="3">
    <location>
        <begin position="353"/>
        <end position="362"/>
    </location>
</feature>
<evidence type="ECO:0000256" key="2">
    <source>
        <dbReference type="ARBA" id="ARBA00022777"/>
    </source>
</evidence>
<evidence type="ECO:0000259" key="4">
    <source>
        <dbReference type="PROSITE" id="PS50290"/>
    </source>
</evidence>
<evidence type="ECO:0000256" key="1">
    <source>
        <dbReference type="ARBA" id="ARBA00022679"/>
    </source>
</evidence>
<dbReference type="SUPFAM" id="SSF56112">
    <property type="entry name" value="Protein kinase-like (PK-like)"/>
    <property type="match status" value="1"/>
</dbReference>